<dbReference type="PIRSF" id="PIRSF000390">
    <property type="entry name" value="PLP_StrS"/>
    <property type="match status" value="1"/>
</dbReference>
<dbReference type="Proteomes" id="UP000820977">
    <property type="component" value="Unassembled WGS sequence"/>
</dbReference>
<dbReference type="InterPro" id="IPR015421">
    <property type="entry name" value="PyrdxlP-dep_Trfase_major"/>
</dbReference>
<dbReference type="Gene3D" id="3.90.1150.10">
    <property type="entry name" value="Aspartate Aminotransferase, domain 1"/>
    <property type="match status" value="1"/>
</dbReference>
<protein>
    <submittedName>
        <fullName evidence="5">Aminotransferase</fullName>
    </submittedName>
</protein>
<dbReference type="SUPFAM" id="SSF53383">
    <property type="entry name" value="PLP-dependent transferases"/>
    <property type="match status" value="2"/>
</dbReference>
<dbReference type="EMBL" id="JABKKJ010000006">
    <property type="protein sequence ID" value="NPE25000.1"/>
    <property type="molecule type" value="Genomic_DNA"/>
</dbReference>
<keyword evidence="1 3" id="KW-0663">Pyridoxal phosphate</keyword>
<dbReference type="RefSeq" id="WP_172344484.1">
    <property type="nucleotide sequence ID" value="NZ_CASYYZ010000001.1"/>
</dbReference>
<keyword evidence="6" id="KW-1185">Reference proteome</keyword>
<feature type="region of interest" description="Disordered" evidence="4">
    <location>
        <begin position="196"/>
        <end position="219"/>
    </location>
</feature>
<evidence type="ECO:0000256" key="1">
    <source>
        <dbReference type="ARBA" id="ARBA00022898"/>
    </source>
</evidence>
<evidence type="ECO:0000256" key="3">
    <source>
        <dbReference type="RuleBase" id="RU004508"/>
    </source>
</evidence>
<evidence type="ECO:0000313" key="5">
    <source>
        <dbReference type="EMBL" id="NPE25000.1"/>
    </source>
</evidence>
<evidence type="ECO:0000256" key="4">
    <source>
        <dbReference type="SAM" id="MobiDB-lite"/>
    </source>
</evidence>
<comment type="similarity">
    <text evidence="2 3">Belongs to the DegT/DnrJ/EryC1 family.</text>
</comment>
<dbReference type="InterPro" id="IPR000653">
    <property type="entry name" value="DegT/StrS_aminotransferase"/>
</dbReference>
<dbReference type="CDD" id="cd00616">
    <property type="entry name" value="AHBA_syn"/>
    <property type="match status" value="1"/>
</dbReference>
<accession>A0ABX2B2S0</accession>
<dbReference type="PANTHER" id="PTHR30244:SF36">
    <property type="entry name" value="3-OXO-GLUCOSE-6-PHOSPHATE:GLUTAMATE AMINOTRANSFERASE"/>
    <property type="match status" value="1"/>
</dbReference>
<dbReference type="PANTHER" id="PTHR30244">
    <property type="entry name" value="TRANSAMINASE"/>
    <property type="match status" value="1"/>
</dbReference>
<sequence length="434" mass="49117">MIKYLDLKKITELHADEIHHAVSNVVDSGWYLHGEANRLFEEHYARYIGTKHCIGCGNGLDALTLILRAYMELGVMKRGDEVIVPANTYIASILSITANGLVPVLVEPRPDTFQIDDTLIESAITDRTRAIMIVHLYGKCACTEKIKDICRRHSLKLIEDNAQAHGTTFLNEECRMKNEELRFAKKDVDVSVASYKNDNNTSSTSIPTSTETKNTTNTNPNSSFFILHSSFPHPNSSLKRTGSLGDAAAHSFYPGKNLGALGDAGAVTTDDEELAEMVRTLANYGSSVKYVFPYEGMNSRMDELHAAVLDVKLRYLDEENEARRRVALHYIDNVKNPLLNVPGREYMENNVFHIFPVMCKERDRLQKYLSEHGVQTVIHYPIPPHKQECYRQLEHLSLPVTERIHREELSIPCNQVLTKEEVEEVTNLLNKFGK</sequence>
<proteinExistence type="inferred from homology"/>
<dbReference type="InterPro" id="IPR015422">
    <property type="entry name" value="PyrdxlP-dep_Trfase_small"/>
</dbReference>
<feature type="compositionally biased region" description="Low complexity" evidence="4">
    <location>
        <begin position="201"/>
        <end position="219"/>
    </location>
</feature>
<organism evidence="5 6">
    <name type="scientific">Xylanibacter caecicola</name>
    <dbReference type="NCBI Taxonomy" id="2736294"/>
    <lineage>
        <taxon>Bacteria</taxon>
        <taxon>Pseudomonadati</taxon>
        <taxon>Bacteroidota</taxon>
        <taxon>Bacteroidia</taxon>
        <taxon>Bacteroidales</taxon>
        <taxon>Prevotellaceae</taxon>
        <taxon>Xylanibacter</taxon>
    </lineage>
</organism>
<name>A0ABX2B2S0_9BACT</name>
<evidence type="ECO:0000256" key="2">
    <source>
        <dbReference type="ARBA" id="ARBA00037999"/>
    </source>
</evidence>
<comment type="caution">
    <text evidence="5">The sequence shown here is derived from an EMBL/GenBank/DDBJ whole genome shotgun (WGS) entry which is preliminary data.</text>
</comment>
<dbReference type="Gene3D" id="3.40.640.10">
    <property type="entry name" value="Type I PLP-dependent aspartate aminotransferase-like (Major domain)"/>
    <property type="match status" value="1"/>
</dbReference>
<keyword evidence="5" id="KW-0808">Transferase</keyword>
<keyword evidence="5" id="KW-0032">Aminotransferase</keyword>
<dbReference type="Pfam" id="PF01041">
    <property type="entry name" value="DegT_DnrJ_EryC1"/>
    <property type="match status" value="2"/>
</dbReference>
<evidence type="ECO:0000313" key="6">
    <source>
        <dbReference type="Proteomes" id="UP000820977"/>
    </source>
</evidence>
<gene>
    <name evidence="5" type="ORF">HPS54_05625</name>
</gene>
<dbReference type="GO" id="GO:0008483">
    <property type="term" value="F:transaminase activity"/>
    <property type="evidence" value="ECO:0007669"/>
    <property type="project" value="UniProtKB-KW"/>
</dbReference>
<dbReference type="InterPro" id="IPR015424">
    <property type="entry name" value="PyrdxlP-dep_Trfase"/>
</dbReference>
<reference evidence="5 6" key="1">
    <citation type="submission" date="2020-05" db="EMBL/GenBank/DDBJ databases">
        <title>Distinct polysaccharide utilization as determinants for interspecies competition between intestinal Prevotella spp.</title>
        <authorList>
            <person name="Galvez E.J.C."/>
            <person name="Iljazovic A."/>
            <person name="Strowig T."/>
        </authorList>
    </citation>
    <scope>NUCLEOTIDE SEQUENCE [LARGE SCALE GENOMIC DNA]</scope>
    <source>
        <strain evidence="5 6">PCHR</strain>
    </source>
</reference>